<dbReference type="InterPro" id="IPR022533">
    <property type="entry name" value="Cox20"/>
</dbReference>
<dbReference type="PANTHER" id="PTHR31586:SF1">
    <property type="entry name" value="CYTOCHROME C OXIDASE ASSEMBLY PROTEIN COX20, MITOCHONDRIAL"/>
    <property type="match status" value="1"/>
</dbReference>
<evidence type="ECO:0000256" key="9">
    <source>
        <dbReference type="SAM" id="MobiDB-lite"/>
    </source>
</evidence>
<dbReference type="Proteomes" id="UP000095605">
    <property type="component" value="Unassembled WGS sequence"/>
</dbReference>
<dbReference type="OrthoDB" id="3972615at2759"/>
<name>A0A1E5R3D3_9ASCO</name>
<keyword evidence="7" id="KW-0496">Mitochondrion</keyword>
<reference evidence="11" key="1">
    <citation type="journal article" date="2016" name="Genome Announc.">
        <title>Genome sequences of three species of Hanseniaspora isolated from spontaneous wine fermentations.</title>
        <authorList>
            <person name="Sternes P.R."/>
            <person name="Lee D."/>
            <person name="Kutyna D.R."/>
            <person name="Borneman A.R."/>
        </authorList>
    </citation>
    <scope>NUCLEOTIDE SEQUENCE [LARGE SCALE GENOMIC DNA]</scope>
    <source>
        <strain evidence="11">AWRI3578</strain>
    </source>
</reference>
<protein>
    <recommendedName>
        <fullName evidence="3">Cytochrome c oxidase assembly protein COX20, mitochondrial</fullName>
    </recommendedName>
</protein>
<feature type="compositionally biased region" description="Basic and acidic residues" evidence="9">
    <location>
        <begin position="33"/>
        <end position="44"/>
    </location>
</feature>
<evidence type="ECO:0000256" key="3">
    <source>
        <dbReference type="ARBA" id="ARBA00017689"/>
    </source>
</evidence>
<evidence type="ECO:0000313" key="11">
    <source>
        <dbReference type="Proteomes" id="UP000095605"/>
    </source>
</evidence>
<keyword evidence="6" id="KW-1133">Transmembrane helix</keyword>
<evidence type="ECO:0000256" key="8">
    <source>
        <dbReference type="ARBA" id="ARBA00023136"/>
    </source>
</evidence>
<dbReference type="PANTHER" id="PTHR31586">
    <property type="entry name" value="CYTOCHROME C OXIDASE PROTEIN 20"/>
    <property type="match status" value="1"/>
</dbReference>
<proteinExistence type="inferred from homology"/>
<keyword evidence="11" id="KW-1185">Reference proteome</keyword>
<sequence length="224" mass="26290">MSDNNAGDNPVYKDEKSSTQLKPKINPENIRIYTKDKSKPDYNPDEFLLEKEQELKKQRDQGLISQSEFDEQLESYTPGQKIVMRDEQRKYKQLQALKEQNPEYTKKDLILRSFSFDDFKFANLLEVSCFRQAMLLGLSTGMGLGTVIFLTTKTVKKTTNWSMIGFLSGSIFGWEKCRYQRSQQSEIENRLKRFQELQKAKAAENQGKPSNEPEQDKKKWYKPW</sequence>
<comment type="subcellular location">
    <subcellularLocation>
        <location evidence="1">Mitochondrion inner membrane</location>
    </subcellularLocation>
</comment>
<dbReference type="GO" id="GO:0033617">
    <property type="term" value="P:mitochondrial respiratory chain complex IV assembly"/>
    <property type="evidence" value="ECO:0007669"/>
    <property type="project" value="InterPro"/>
</dbReference>
<accession>A0A1E5R3D3</accession>
<dbReference type="GO" id="GO:0005743">
    <property type="term" value="C:mitochondrial inner membrane"/>
    <property type="evidence" value="ECO:0007669"/>
    <property type="project" value="UniProtKB-SubCell"/>
</dbReference>
<evidence type="ECO:0000313" key="10">
    <source>
        <dbReference type="EMBL" id="OEJ81390.1"/>
    </source>
</evidence>
<keyword evidence="8" id="KW-0472">Membrane</keyword>
<evidence type="ECO:0000256" key="1">
    <source>
        <dbReference type="ARBA" id="ARBA00004273"/>
    </source>
</evidence>
<feature type="region of interest" description="Disordered" evidence="9">
    <location>
        <begin position="1"/>
        <end position="44"/>
    </location>
</feature>
<gene>
    <name evidence="10" type="ORF">AWRI3578_g3861</name>
</gene>
<comment type="caution">
    <text evidence="10">The sequence shown here is derived from an EMBL/GenBank/DDBJ whole genome shotgun (WGS) entry which is preliminary data.</text>
</comment>
<organism evidence="10 11">
    <name type="scientific">Hanseniaspora opuntiae</name>
    <dbReference type="NCBI Taxonomy" id="211096"/>
    <lineage>
        <taxon>Eukaryota</taxon>
        <taxon>Fungi</taxon>
        <taxon>Dikarya</taxon>
        <taxon>Ascomycota</taxon>
        <taxon>Saccharomycotina</taxon>
        <taxon>Saccharomycetes</taxon>
        <taxon>Saccharomycodales</taxon>
        <taxon>Saccharomycodaceae</taxon>
        <taxon>Hanseniaspora</taxon>
    </lineage>
</organism>
<dbReference type="AlphaFoldDB" id="A0A1E5R3D3"/>
<evidence type="ECO:0000256" key="7">
    <source>
        <dbReference type="ARBA" id="ARBA00023128"/>
    </source>
</evidence>
<dbReference type="Pfam" id="PF12597">
    <property type="entry name" value="Cox20"/>
    <property type="match status" value="1"/>
</dbReference>
<dbReference type="EMBL" id="LPNL01000009">
    <property type="protein sequence ID" value="OEJ81390.1"/>
    <property type="molecule type" value="Genomic_DNA"/>
</dbReference>
<evidence type="ECO:0000256" key="2">
    <source>
        <dbReference type="ARBA" id="ARBA00009575"/>
    </source>
</evidence>
<feature type="region of interest" description="Disordered" evidence="9">
    <location>
        <begin position="201"/>
        <end position="224"/>
    </location>
</feature>
<evidence type="ECO:0000256" key="6">
    <source>
        <dbReference type="ARBA" id="ARBA00022989"/>
    </source>
</evidence>
<evidence type="ECO:0000256" key="4">
    <source>
        <dbReference type="ARBA" id="ARBA00022692"/>
    </source>
</evidence>
<keyword evidence="4" id="KW-0812">Transmembrane</keyword>
<keyword evidence="5" id="KW-0999">Mitochondrion inner membrane</keyword>
<evidence type="ECO:0000256" key="5">
    <source>
        <dbReference type="ARBA" id="ARBA00022792"/>
    </source>
</evidence>
<comment type="similarity">
    <text evidence="2">Belongs to the COX20 family.</text>
</comment>